<evidence type="ECO:0000313" key="2">
    <source>
        <dbReference type="EMBL" id="QNN46715.1"/>
    </source>
</evidence>
<name>A0A7G9QTP0_9GAMM</name>
<dbReference type="InterPro" id="IPR050834">
    <property type="entry name" value="Glycosyltransf_2"/>
</dbReference>
<dbReference type="Proteomes" id="UP000515977">
    <property type="component" value="Chromosome"/>
</dbReference>
<dbReference type="InterPro" id="IPR001173">
    <property type="entry name" value="Glyco_trans_2-like"/>
</dbReference>
<accession>A0A7G9QTP0</accession>
<evidence type="ECO:0000313" key="3">
    <source>
        <dbReference type="Proteomes" id="UP000515977"/>
    </source>
</evidence>
<gene>
    <name evidence="2" type="ORF">H9L17_00525</name>
</gene>
<dbReference type="EMBL" id="CP060711">
    <property type="protein sequence ID" value="QNN46715.1"/>
    <property type="molecule type" value="Genomic_DNA"/>
</dbReference>
<keyword evidence="3" id="KW-1185">Reference proteome</keyword>
<feature type="domain" description="Glycosyltransferase 2-like" evidence="1">
    <location>
        <begin position="161"/>
        <end position="328"/>
    </location>
</feature>
<dbReference type="Gene3D" id="3.90.550.10">
    <property type="entry name" value="Spore Coat Polysaccharide Biosynthesis Protein SpsA, Chain A"/>
    <property type="match status" value="1"/>
</dbReference>
<organism evidence="2 3">
    <name type="scientific">Thermomonas brevis</name>
    <dbReference type="NCBI Taxonomy" id="215691"/>
    <lineage>
        <taxon>Bacteria</taxon>
        <taxon>Pseudomonadati</taxon>
        <taxon>Pseudomonadota</taxon>
        <taxon>Gammaproteobacteria</taxon>
        <taxon>Lysobacterales</taxon>
        <taxon>Lysobacteraceae</taxon>
        <taxon>Thermomonas</taxon>
    </lineage>
</organism>
<dbReference type="AlphaFoldDB" id="A0A7G9QTP0"/>
<dbReference type="SUPFAM" id="SSF53448">
    <property type="entry name" value="Nucleotide-diphospho-sugar transferases"/>
    <property type="match status" value="1"/>
</dbReference>
<reference evidence="2 3" key="1">
    <citation type="submission" date="2020-08" db="EMBL/GenBank/DDBJ databases">
        <title>Genome sequence of Thermomonas brevis KACC 16975T.</title>
        <authorList>
            <person name="Hyun D.-W."/>
            <person name="Bae J.-W."/>
        </authorList>
    </citation>
    <scope>NUCLEOTIDE SEQUENCE [LARGE SCALE GENOMIC DNA]</scope>
    <source>
        <strain evidence="2 3">KACC 16975</strain>
    </source>
</reference>
<dbReference type="InterPro" id="IPR029044">
    <property type="entry name" value="Nucleotide-diphossugar_trans"/>
</dbReference>
<dbReference type="RefSeq" id="WP_187570479.1">
    <property type="nucleotide sequence ID" value="NZ_CP060711.1"/>
</dbReference>
<dbReference type="PANTHER" id="PTHR43685:SF2">
    <property type="entry name" value="GLYCOSYLTRANSFERASE 2-LIKE DOMAIN-CONTAINING PROTEIN"/>
    <property type="match status" value="1"/>
</dbReference>
<evidence type="ECO:0000259" key="1">
    <source>
        <dbReference type="Pfam" id="PF00535"/>
    </source>
</evidence>
<dbReference type="CDD" id="cd00761">
    <property type="entry name" value="Glyco_tranf_GTA_type"/>
    <property type="match status" value="1"/>
</dbReference>
<keyword evidence="2" id="KW-0808">Transferase</keyword>
<protein>
    <submittedName>
        <fullName evidence="2">Glycosyltransferase family 2 protein</fullName>
    </submittedName>
</protein>
<sequence>MQPLPPGLAELEQARTWLTQEGIAATPRALAVLAQVQDIEANEPAQAVLADVIAVLLDGCERGELASVIPMLADCSPPLAKMAVAMLAAAFFPDGNIVPAKFDDSAVLCFALFVTVAGQPFKALELIDLAAKERKGERFAANAALLRAYIEQGPGSGLPLSVIVPSYKGDDWILDGLDSLAEQSLPWSRYEVIVVVNGPRTQTPELIESWLARHPGFPLKVIVTEKAGAAHARNLGLDAAQGEYVVFMDDDDRAGRTMLEALLRNAAPDVVPIVPVGFVTNDWQHPQNDNWCNRSILPLLGHISPWQDLRHSGVHVWGKAWLRKRALLARFNEDVMTGEDFVFTLDYVNVAPSALAPVSPGHESSYLWWHRPGSLSVRAADMNDWDKHVEPWLKVVKALAAARPTSTAAAALQKYMVPKVVDTFLSAYLQRHPEDMQRMVDALTERGVKVG</sequence>
<dbReference type="Pfam" id="PF00535">
    <property type="entry name" value="Glycos_transf_2"/>
    <property type="match status" value="1"/>
</dbReference>
<dbReference type="GO" id="GO:0016740">
    <property type="term" value="F:transferase activity"/>
    <property type="evidence" value="ECO:0007669"/>
    <property type="project" value="UniProtKB-KW"/>
</dbReference>
<proteinExistence type="predicted"/>
<dbReference type="KEGG" id="tbv:H9L17_00525"/>
<dbReference type="PANTHER" id="PTHR43685">
    <property type="entry name" value="GLYCOSYLTRANSFERASE"/>
    <property type="match status" value="1"/>
</dbReference>